<protein>
    <submittedName>
        <fullName evidence="1">Uncharacterized protein</fullName>
    </submittedName>
</protein>
<accession>A0ABN8R1L6</accession>
<sequence length="86" mass="9695">MDRDVFIALADEIRPYLQPGRSPRGLDVLSVEKQLALTFLDFAAVFLKIEGSLFMTANAFGIARYRVSVIVRKSLMSLPGFWDQNT</sequence>
<proteinExistence type="predicted"/>
<dbReference type="Proteomes" id="UP001159427">
    <property type="component" value="Unassembled WGS sequence"/>
</dbReference>
<organism evidence="1 2">
    <name type="scientific">Porites evermanni</name>
    <dbReference type="NCBI Taxonomy" id="104178"/>
    <lineage>
        <taxon>Eukaryota</taxon>
        <taxon>Metazoa</taxon>
        <taxon>Cnidaria</taxon>
        <taxon>Anthozoa</taxon>
        <taxon>Hexacorallia</taxon>
        <taxon>Scleractinia</taxon>
        <taxon>Fungiina</taxon>
        <taxon>Poritidae</taxon>
        <taxon>Porites</taxon>
    </lineage>
</organism>
<reference evidence="1 2" key="1">
    <citation type="submission" date="2022-05" db="EMBL/GenBank/DDBJ databases">
        <authorList>
            <consortium name="Genoscope - CEA"/>
            <person name="William W."/>
        </authorList>
    </citation>
    <scope>NUCLEOTIDE SEQUENCE [LARGE SCALE GENOMIC DNA]</scope>
</reference>
<keyword evidence="2" id="KW-1185">Reference proteome</keyword>
<comment type="caution">
    <text evidence="1">The sequence shown here is derived from an EMBL/GenBank/DDBJ whole genome shotgun (WGS) entry which is preliminary data.</text>
</comment>
<name>A0ABN8R1L6_9CNID</name>
<dbReference type="EMBL" id="CALNXI010001546">
    <property type="protein sequence ID" value="CAH3171772.1"/>
    <property type="molecule type" value="Genomic_DNA"/>
</dbReference>
<evidence type="ECO:0000313" key="2">
    <source>
        <dbReference type="Proteomes" id="UP001159427"/>
    </source>
</evidence>
<evidence type="ECO:0000313" key="1">
    <source>
        <dbReference type="EMBL" id="CAH3171772.1"/>
    </source>
</evidence>
<gene>
    <name evidence="1" type="ORF">PEVE_00008045</name>
</gene>